<sequence>MEVIKLTAEKMFGRAKLGKIKRLGLPITHTMDLNDAELINATQP</sequence>
<comment type="caution">
    <text evidence="1">The sequence shown here is derived from an EMBL/GenBank/DDBJ whole genome shotgun (WGS) entry which is preliminary data.</text>
</comment>
<gene>
    <name evidence="1" type="ORF">AFUS01_LOCUS23396</name>
</gene>
<accession>A0A8J2KH24</accession>
<keyword evidence="2" id="KW-1185">Reference proteome</keyword>
<feature type="non-terminal residue" evidence="1">
    <location>
        <position position="44"/>
    </location>
</feature>
<name>A0A8J2KH24_9HEXA</name>
<dbReference type="Proteomes" id="UP000708208">
    <property type="component" value="Unassembled WGS sequence"/>
</dbReference>
<evidence type="ECO:0000313" key="1">
    <source>
        <dbReference type="EMBL" id="CAG7784727.1"/>
    </source>
</evidence>
<dbReference type="EMBL" id="CAJVCH010281506">
    <property type="protein sequence ID" value="CAG7784727.1"/>
    <property type="molecule type" value="Genomic_DNA"/>
</dbReference>
<organism evidence="1 2">
    <name type="scientific">Allacma fusca</name>
    <dbReference type="NCBI Taxonomy" id="39272"/>
    <lineage>
        <taxon>Eukaryota</taxon>
        <taxon>Metazoa</taxon>
        <taxon>Ecdysozoa</taxon>
        <taxon>Arthropoda</taxon>
        <taxon>Hexapoda</taxon>
        <taxon>Collembola</taxon>
        <taxon>Symphypleona</taxon>
        <taxon>Sminthuridae</taxon>
        <taxon>Allacma</taxon>
    </lineage>
</organism>
<protein>
    <submittedName>
        <fullName evidence="1">Uncharacterized protein</fullName>
    </submittedName>
</protein>
<proteinExistence type="predicted"/>
<reference evidence="1" key="1">
    <citation type="submission" date="2021-06" db="EMBL/GenBank/DDBJ databases">
        <authorList>
            <person name="Hodson N. C."/>
            <person name="Mongue J. A."/>
            <person name="Jaron S. K."/>
        </authorList>
    </citation>
    <scope>NUCLEOTIDE SEQUENCE</scope>
</reference>
<dbReference type="AlphaFoldDB" id="A0A8J2KH24"/>
<evidence type="ECO:0000313" key="2">
    <source>
        <dbReference type="Proteomes" id="UP000708208"/>
    </source>
</evidence>